<dbReference type="InterPro" id="IPR038371">
    <property type="entry name" value="Cu_polyphenol_OxRdtase_sf"/>
</dbReference>
<dbReference type="NCBIfam" id="TIGR00726">
    <property type="entry name" value="peptidoglycan editing factor PgeF"/>
    <property type="match status" value="1"/>
</dbReference>
<keyword evidence="4" id="KW-0479">Metal-binding</keyword>
<evidence type="ECO:0000256" key="1">
    <source>
        <dbReference type="ARBA" id="ARBA00000553"/>
    </source>
</evidence>
<comment type="similarity">
    <text evidence="2 10">Belongs to the purine nucleoside phosphorylase YfiH/LACC1 family.</text>
</comment>
<gene>
    <name evidence="11" type="ORF">SAMN02745206_02932</name>
</gene>
<keyword evidence="12" id="KW-1185">Reference proteome</keyword>
<name>A0A1M5FN80_9BACT</name>
<evidence type="ECO:0000256" key="10">
    <source>
        <dbReference type="RuleBase" id="RU361274"/>
    </source>
</evidence>
<keyword evidence="6" id="KW-0862">Zinc</keyword>
<dbReference type="Gene3D" id="3.60.140.10">
    <property type="entry name" value="CNF1/YfiH-like putative cysteine hydrolases"/>
    <property type="match status" value="1"/>
</dbReference>
<evidence type="ECO:0000256" key="4">
    <source>
        <dbReference type="ARBA" id="ARBA00022723"/>
    </source>
</evidence>
<dbReference type="GO" id="GO:0017061">
    <property type="term" value="F:S-methyl-5-thioadenosine phosphorylase activity"/>
    <property type="evidence" value="ECO:0007669"/>
    <property type="project" value="UniProtKB-EC"/>
</dbReference>
<dbReference type="SUPFAM" id="SSF64438">
    <property type="entry name" value="CNF1/YfiH-like putative cysteine hydrolases"/>
    <property type="match status" value="1"/>
</dbReference>
<dbReference type="GO" id="GO:0016787">
    <property type="term" value="F:hydrolase activity"/>
    <property type="evidence" value="ECO:0007669"/>
    <property type="project" value="UniProtKB-KW"/>
</dbReference>
<dbReference type="PANTHER" id="PTHR30616">
    <property type="entry name" value="UNCHARACTERIZED PROTEIN YFIH"/>
    <property type="match status" value="1"/>
</dbReference>
<evidence type="ECO:0000313" key="11">
    <source>
        <dbReference type="EMBL" id="SHF92965.1"/>
    </source>
</evidence>
<dbReference type="Proteomes" id="UP000184076">
    <property type="component" value="Unassembled WGS sequence"/>
</dbReference>
<evidence type="ECO:0000256" key="3">
    <source>
        <dbReference type="ARBA" id="ARBA00022679"/>
    </source>
</evidence>
<evidence type="ECO:0000256" key="8">
    <source>
        <dbReference type="ARBA" id="ARBA00048968"/>
    </source>
</evidence>
<protein>
    <recommendedName>
        <fullName evidence="10">Purine nucleoside phosphorylase</fullName>
    </recommendedName>
</protein>
<dbReference type="EMBL" id="FQVB01000032">
    <property type="protein sequence ID" value="SHF92965.1"/>
    <property type="molecule type" value="Genomic_DNA"/>
</dbReference>
<dbReference type="GO" id="GO:0005507">
    <property type="term" value="F:copper ion binding"/>
    <property type="evidence" value="ECO:0007669"/>
    <property type="project" value="TreeGrafter"/>
</dbReference>
<evidence type="ECO:0000313" key="12">
    <source>
        <dbReference type="Proteomes" id="UP000184076"/>
    </source>
</evidence>
<dbReference type="PANTHER" id="PTHR30616:SF2">
    <property type="entry name" value="PURINE NUCLEOSIDE PHOSPHORYLASE LACC1"/>
    <property type="match status" value="1"/>
</dbReference>
<keyword evidence="5" id="KW-0378">Hydrolase</keyword>
<proteinExistence type="inferred from homology"/>
<reference evidence="12" key="1">
    <citation type="submission" date="2016-11" db="EMBL/GenBank/DDBJ databases">
        <authorList>
            <person name="Varghese N."/>
            <person name="Submissions S."/>
        </authorList>
    </citation>
    <scope>NUCLEOTIDE SEQUENCE [LARGE SCALE GENOMIC DNA]</scope>
    <source>
        <strain evidence="12">DSM 9756</strain>
    </source>
</reference>
<accession>A0A1M5FN80</accession>
<evidence type="ECO:0000256" key="6">
    <source>
        <dbReference type="ARBA" id="ARBA00022833"/>
    </source>
</evidence>
<dbReference type="Pfam" id="PF02578">
    <property type="entry name" value="Cu-oxidase_4"/>
    <property type="match status" value="1"/>
</dbReference>
<dbReference type="AlphaFoldDB" id="A0A1M5FN80"/>
<evidence type="ECO:0000256" key="7">
    <source>
        <dbReference type="ARBA" id="ARBA00047989"/>
    </source>
</evidence>
<organism evidence="11 12">
    <name type="scientific">Desulfacinum infernum DSM 9756</name>
    <dbReference type="NCBI Taxonomy" id="1121391"/>
    <lineage>
        <taxon>Bacteria</taxon>
        <taxon>Pseudomonadati</taxon>
        <taxon>Thermodesulfobacteriota</taxon>
        <taxon>Syntrophobacteria</taxon>
        <taxon>Syntrophobacterales</taxon>
        <taxon>Syntrophobacteraceae</taxon>
        <taxon>Desulfacinum</taxon>
    </lineage>
</organism>
<keyword evidence="3" id="KW-0808">Transferase</keyword>
<dbReference type="CDD" id="cd16833">
    <property type="entry name" value="YfiH"/>
    <property type="match status" value="1"/>
</dbReference>
<evidence type="ECO:0000256" key="2">
    <source>
        <dbReference type="ARBA" id="ARBA00007353"/>
    </source>
</evidence>
<comment type="catalytic activity">
    <reaction evidence="8">
        <text>adenosine + phosphate = alpha-D-ribose 1-phosphate + adenine</text>
        <dbReference type="Rhea" id="RHEA:27642"/>
        <dbReference type="ChEBI" id="CHEBI:16335"/>
        <dbReference type="ChEBI" id="CHEBI:16708"/>
        <dbReference type="ChEBI" id="CHEBI:43474"/>
        <dbReference type="ChEBI" id="CHEBI:57720"/>
        <dbReference type="EC" id="2.4.2.1"/>
    </reaction>
    <physiologicalReaction direction="left-to-right" evidence="8">
        <dbReference type="Rhea" id="RHEA:27643"/>
    </physiologicalReaction>
</comment>
<comment type="catalytic activity">
    <reaction evidence="9">
        <text>S-methyl-5'-thioadenosine + phosphate = 5-(methylsulfanyl)-alpha-D-ribose 1-phosphate + adenine</text>
        <dbReference type="Rhea" id="RHEA:11852"/>
        <dbReference type="ChEBI" id="CHEBI:16708"/>
        <dbReference type="ChEBI" id="CHEBI:17509"/>
        <dbReference type="ChEBI" id="CHEBI:43474"/>
        <dbReference type="ChEBI" id="CHEBI:58533"/>
        <dbReference type="EC" id="2.4.2.28"/>
    </reaction>
    <physiologicalReaction direction="left-to-right" evidence="9">
        <dbReference type="Rhea" id="RHEA:11853"/>
    </physiologicalReaction>
</comment>
<sequence length="272" mass="29710">MVWIMPDKSVSNRESNGLQPLQWAALASLPGLIHGVFTRRGGVSRPPYDSLNTAFGNGDHPDAVARNLGRIASHTGLTTLAAVRQVHGDRVAVVDEAFLARCDRRDHQGFSLFVGPEADALATALPRVGLLVRIADCQAVFLADPEKRVIANVHSGWRGSAADILGKTVALLTERFGCRPESLVAAVSPSLGPCCAEFRHFEKELPPSFWKFQVRPTYFDFWAISRSQLTAAGLRPENIHLAGQCTVCHPDLYFSYRRDRVTGRLAAVIALS</sequence>
<evidence type="ECO:0000256" key="5">
    <source>
        <dbReference type="ARBA" id="ARBA00022801"/>
    </source>
</evidence>
<evidence type="ECO:0000256" key="9">
    <source>
        <dbReference type="ARBA" id="ARBA00049893"/>
    </source>
</evidence>
<dbReference type="InterPro" id="IPR011324">
    <property type="entry name" value="Cytotoxic_necrot_fac-like_cat"/>
</dbReference>
<dbReference type="InterPro" id="IPR003730">
    <property type="entry name" value="Cu_polyphenol_OxRdtase"/>
</dbReference>
<comment type="catalytic activity">
    <reaction evidence="1">
        <text>inosine + phosphate = alpha-D-ribose 1-phosphate + hypoxanthine</text>
        <dbReference type="Rhea" id="RHEA:27646"/>
        <dbReference type="ChEBI" id="CHEBI:17368"/>
        <dbReference type="ChEBI" id="CHEBI:17596"/>
        <dbReference type="ChEBI" id="CHEBI:43474"/>
        <dbReference type="ChEBI" id="CHEBI:57720"/>
        <dbReference type="EC" id="2.4.2.1"/>
    </reaction>
    <physiologicalReaction direction="left-to-right" evidence="1">
        <dbReference type="Rhea" id="RHEA:27647"/>
    </physiologicalReaction>
</comment>
<comment type="catalytic activity">
    <reaction evidence="7">
        <text>adenosine + H2O + H(+) = inosine + NH4(+)</text>
        <dbReference type="Rhea" id="RHEA:24408"/>
        <dbReference type="ChEBI" id="CHEBI:15377"/>
        <dbReference type="ChEBI" id="CHEBI:15378"/>
        <dbReference type="ChEBI" id="CHEBI:16335"/>
        <dbReference type="ChEBI" id="CHEBI:17596"/>
        <dbReference type="ChEBI" id="CHEBI:28938"/>
        <dbReference type="EC" id="3.5.4.4"/>
    </reaction>
    <physiologicalReaction direction="left-to-right" evidence="7">
        <dbReference type="Rhea" id="RHEA:24409"/>
    </physiologicalReaction>
</comment>
<dbReference type="STRING" id="1121391.SAMN02745206_02932"/>